<reference evidence="13 14" key="1">
    <citation type="journal article" date="2016" name="Sci. Rep.">
        <title>The Dendrobium catenatum Lindl. genome sequence provides insights into polysaccharide synthase, floral development and adaptive evolution.</title>
        <authorList>
            <person name="Zhang G.Q."/>
            <person name="Xu Q."/>
            <person name="Bian C."/>
            <person name="Tsai W.C."/>
            <person name="Yeh C.M."/>
            <person name="Liu K.W."/>
            <person name="Yoshida K."/>
            <person name="Zhang L.S."/>
            <person name="Chang S.B."/>
            <person name="Chen F."/>
            <person name="Shi Y."/>
            <person name="Su Y.Y."/>
            <person name="Zhang Y.Q."/>
            <person name="Chen L.J."/>
            <person name="Yin Y."/>
            <person name="Lin M."/>
            <person name="Huang H."/>
            <person name="Deng H."/>
            <person name="Wang Z.W."/>
            <person name="Zhu S.L."/>
            <person name="Zhao X."/>
            <person name="Deng C."/>
            <person name="Niu S.C."/>
            <person name="Huang J."/>
            <person name="Wang M."/>
            <person name="Liu G.H."/>
            <person name="Yang H.J."/>
            <person name="Xiao X.J."/>
            <person name="Hsiao Y.Y."/>
            <person name="Wu W.L."/>
            <person name="Chen Y.Y."/>
            <person name="Mitsuda N."/>
            <person name="Ohme-Takagi M."/>
            <person name="Luo Y.B."/>
            <person name="Van de Peer Y."/>
            <person name="Liu Z.J."/>
        </authorList>
    </citation>
    <scope>NUCLEOTIDE SEQUENCE [LARGE SCALE GENOMIC DNA]</scope>
    <source>
        <tissue evidence="13">The whole plant</tissue>
    </source>
</reference>
<dbReference type="SUPFAM" id="SSF56672">
    <property type="entry name" value="DNA/RNA polymerases"/>
    <property type="match status" value="1"/>
</dbReference>
<protein>
    <recommendedName>
        <fullName evidence="1">RNA-directed DNA polymerase</fullName>
        <ecNumber evidence="1">2.7.7.49</ecNumber>
    </recommendedName>
</protein>
<dbReference type="PANTHER" id="PTHR35046:SF26">
    <property type="entry name" value="RNA-DIRECTED DNA POLYMERASE"/>
    <property type="match status" value="1"/>
</dbReference>
<feature type="domain" description="Integrase catalytic" evidence="12">
    <location>
        <begin position="793"/>
        <end position="874"/>
    </location>
</feature>
<dbReference type="SUPFAM" id="SSF53098">
    <property type="entry name" value="Ribonuclease H-like"/>
    <property type="match status" value="1"/>
</dbReference>
<dbReference type="Gene3D" id="3.10.10.10">
    <property type="entry name" value="HIV Type 1 Reverse Transcriptase, subunit A, domain 1"/>
    <property type="match status" value="1"/>
</dbReference>
<dbReference type="FunFam" id="1.10.340.70:FF:000001">
    <property type="entry name" value="Retrovirus-related Pol polyprotein from transposon gypsy-like Protein"/>
    <property type="match status" value="1"/>
</dbReference>
<dbReference type="CDD" id="cd01647">
    <property type="entry name" value="RT_LTR"/>
    <property type="match status" value="1"/>
</dbReference>
<dbReference type="Proteomes" id="UP000233837">
    <property type="component" value="Unassembled WGS sequence"/>
</dbReference>
<dbReference type="Gene3D" id="3.30.420.10">
    <property type="entry name" value="Ribonuclease H-like superfamily/Ribonuclease H"/>
    <property type="match status" value="1"/>
</dbReference>
<feature type="domain" description="CCHC-type" evidence="10">
    <location>
        <begin position="34"/>
        <end position="51"/>
    </location>
</feature>
<dbReference type="InterPro" id="IPR001584">
    <property type="entry name" value="Integrase_cat-core"/>
</dbReference>
<dbReference type="CDD" id="cd00303">
    <property type="entry name" value="retropepsin_like"/>
    <property type="match status" value="1"/>
</dbReference>
<dbReference type="InterPro" id="IPR043128">
    <property type="entry name" value="Rev_trsase/Diguanyl_cyclase"/>
</dbReference>
<dbReference type="CDD" id="cd09274">
    <property type="entry name" value="RNase_HI_RT_Ty3"/>
    <property type="match status" value="1"/>
</dbReference>
<keyword evidence="8" id="KW-0479">Metal-binding</keyword>
<evidence type="ECO:0000256" key="4">
    <source>
        <dbReference type="ARBA" id="ARBA00022722"/>
    </source>
</evidence>
<evidence type="ECO:0000256" key="6">
    <source>
        <dbReference type="ARBA" id="ARBA00022801"/>
    </source>
</evidence>
<dbReference type="Gene3D" id="1.10.340.70">
    <property type="match status" value="1"/>
</dbReference>
<keyword evidence="7 13" id="KW-0695">RNA-directed DNA polymerase</keyword>
<evidence type="ECO:0000256" key="5">
    <source>
        <dbReference type="ARBA" id="ARBA00022759"/>
    </source>
</evidence>
<dbReference type="SUPFAM" id="SSF57756">
    <property type="entry name" value="Retrovirus zinc finger-like domains"/>
    <property type="match status" value="1"/>
</dbReference>
<feature type="compositionally biased region" description="Polar residues" evidence="9">
    <location>
        <begin position="10"/>
        <end position="26"/>
    </location>
</feature>
<dbReference type="InterPro" id="IPR043502">
    <property type="entry name" value="DNA/RNA_pol_sf"/>
</dbReference>
<gene>
    <name evidence="13" type="ORF">MA16_Dca027400</name>
</gene>
<dbReference type="InterPro" id="IPR036875">
    <property type="entry name" value="Znf_CCHC_sf"/>
</dbReference>
<evidence type="ECO:0000259" key="10">
    <source>
        <dbReference type="PROSITE" id="PS50158"/>
    </source>
</evidence>
<reference evidence="13 14" key="2">
    <citation type="journal article" date="2017" name="Nature">
        <title>The Apostasia genome and the evolution of orchids.</title>
        <authorList>
            <person name="Zhang G.Q."/>
            <person name="Liu K.W."/>
            <person name="Li Z."/>
            <person name="Lohaus R."/>
            <person name="Hsiao Y.Y."/>
            <person name="Niu S.C."/>
            <person name="Wang J.Y."/>
            <person name="Lin Y.C."/>
            <person name="Xu Q."/>
            <person name="Chen L.J."/>
            <person name="Yoshida K."/>
            <person name="Fujiwara S."/>
            <person name="Wang Z.W."/>
            <person name="Zhang Y.Q."/>
            <person name="Mitsuda N."/>
            <person name="Wang M."/>
            <person name="Liu G.H."/>
            <person name="Pecoraro L."/>
            <person name="Huang H.X."/>
            <person name="Xiao X.J."/>
            <person name="Lin M."/>
            <person name="Wu X.Y."/>
            <person name="Wu W.L."/>
            <person name="Chen Y.Y."/>
            <person name="Chang S.B."/>
            <person name="Sakamoto S."/>
            <person name="Ohme-Takagi M."/>
            <person name="Yagi M."/>
            <person name="Zeng S.J."/>
            <person name="Shen C.Y."/>
            <person name="Yeh C.M."/>
            <person name="Luo Y.B."/>
            <person name="Tsai W.C."/>
            <person name="Van de Peer Y."/>
            <person name="Liu Z.J."/>
        </authorList>
    </citation>
    <scope>NUCLEOTIDE SEQUENCE [LARGE SCALE GENOMIC DNA]</scope>
    <source>
        <tissue evidence="13">The whole plant</tissue>
    </source>
</reference>
<dbReference type="InterPro" id="IPR000477">
    <property type="entry name" value="RT_dom"/>
</dbReference>
<dbReference type="PANTHER" id="PTHR35046">
    <property type="entry name" value="ZINC KNUCKLE (CCHC-TYPE) FAMILY PROTEIN"/>
    <property type="match status" value="1"/>
</dbReference>
<dbReference type="AlphaFoldDB" id="A0A2I0VXC8"/>
<dbReference type="GO" id="GO:0016787">
    <property type="term" value="F:hydrolase activity"/>
    <property type="evidence" value="ECO:0007669"/>
    <property type="project" value="UniProtKB-KW"/>
</dbReference>
<keyword evidence="4" id="KW-0540">Nuclease</keyword>
<dbReference type="EC" id="2.7.7.49" evidence="1"/>
<dbReference type="GO" id="GO:0003964">
    <property type="term" value="F:RNA-directed DNA polymerase activity"/>
    <property type="evidence" value="ECO:0007669"/>
    <property type="project" value="UniProtKB-KW"/>
</dbReference>
<keyword evidence="8" id="KW-0862">Zinc</keyword>
<dbReference type="PROSITE" id="PS50158">
    <property type="entry name" value="ZF_CCHC"/>
    <property type="match status" value="1"/>
</dbReference>
<evidence type="ECO:0000256" key="2">
    <source>
        <dbReference type="ARBA" id="ARBA00022679"/>
    </source>
</evidence>
<evidence type="ECO:0000259" key="11">
    <source>
        <dbReference type="PROSITE" id="PS50878"/>
    </source>
</evidence>
<dbReference type="FunFam" id="3.30.70.270:FF:000020">
    <property type="entry name" value="Transposon Tf2-6 polyprotein-like Protein"/>
    <property type="match status" value="1"/>
</dbReference>
<dbReference type="InterPro" id="IPR021109">
    <property type="entry name" value="Peptidase_aspartic_dom_sf"/>
</dbReference>
<evidence type="ECO:0000256" key="9">
    <source>
        <dbReference type="SAM" id="MobiDB-lite"/>
    </source>
</evidence>
<name>A0A2I0VXC8_9ASPA</name>
<dbReference type="Gene3D" id="3.30.70.270">
    <property type="match status" value="2"/>
</dbReference>
<keyword evidence="3" id="KW-0548">Nucleotidyltransferase</keyword>
<evidence type="ECO:0000313" key="13">
    <source>
        <dbReference type="EMBL" id="PKU68071.1"/>
    </source>
</evidence>
<dbReference type="SMART" id="SM00343">
    <property type="entry name" value="ZnF_C2HC"/>
    <property type="match status" value="1"/>
</dbReference>
<proteinExistence type="predicted"/>
<keyword evidence="5" id="KW-0255">Endonuclease</keyword>
<dbReference type="GO" id="GO:0003676">
    <property type="term" value="F:nucleic acid binding"/>
    <property type="evidence" value="ECO:0007669"/>
    <property type="project" value="InterPro"/>
</dbReference>
<feature type="domain" description="Reverse transcriptase" evidence="11">
    <location>
        <begin position="278"/>
        <end position="457"/>
    </location>
</feature>
<dbReference type="Gene3D" id="4.10.60.10">
    <property type="entry name" value="Zinc finger, CCHC-type"/>
    <property type="match status" value="1"/>
</dbReference>
<keyword evidence="14" id="KW-1185">Reference proteome</keyword>
<accession>A0A2I0VXC8</accession>
<dbReference type="Pfam" id="PF17917">
    <property type="entry name" value="RT_RNaseH"/>
    <property type="match status" value="1"/>
</dbReference>
<dbReference type="InterPro" id="IPR012337">
    <property type="entry name" value="RNaseH-like_sf"/>
</dbReference>
<evidence type="ECO:0000313" key="14">
    <source>
        <dbReference type="Proteomes" id="UP000233837"/>
    </source>
</evidence>
<organism evidence="13 14">
    <name type="scientific">Dendrobium catenatum</name>
    <dbReference type="NCBI Taxonomy" id="906689"/>
    <lineage>
        <taxon>Eukaryota</taxon>
        <taxon>Viridiplantae</taxon>
        <taxon>Streptophyta</taxon>
        <taxon>Embryophyta</taxon>
        <taxon>Tracheophyta</taxon>
        <taxon>Spermatophyta</taxon>
        <taxon>Magnoliopsida</taxon>
        <taxon>Liliopsida</taxon>
        <taxon>Asparagales</taxon>
        <taxon>Orchidaceae</taxon>
        <taxon>Epidendroideae</taxon>
        <taxon>Malaxideae</taxon>
        <taxon>Dendrobiinae</taxon>
        <taxon>Dendrobium</taxon>
    </lineage>
</organism>
<dbReference type="GO" id="GO:0008270">
    <property type="term" value="F:zinc ion binding"/>
    <property type="evidence" value="ECO:0007669"/>
    <property type="project" value="UniProtKB-KW"/>
</dbReference>
<dbReference type="Pfam" id="PF00078">
    <property type="entry name" value="RVT_1"/>
    <property type="match status" value="1"/>
</dbReference>
<keyword evidence="2" id="KW-0808">Transferase</keyword>
<evidence type="ECO:0000259" key="12">
    <source>
        <dbReference type="PROSITE" id="PS50994"/>
    </source>
</evidence>
<dbReference type="Pfam" id="PF17921">
    <property type="entry name" value="Integrase_H2C2"/>
    <property type="match status" value="1"/>
</dbReference>
<evidence type="ECO:0000256" key="1">
    <source>
        <dbReference type="ARBA" id="ARBA00012493"/>
    </source>
</evidence>
<dbReference type="InterPro" id="IPR001878">
    <property type="entry name" value="Znf_CCHC"/>
</dbReference>
<evidence type="ECO:0000256" key="7">
    <source>
        <dbReference type="ARBA" id="ARBA00022918"/>
    </source>
</evidence>
<dbReference type="PROSITE" id="PS50994">
    <property type="entry name" value="INTEGRASE"/>
    <property type="match status" value="1"/>
</dbReference>
<evidence type="ECO:0000256" key="3">
    <source>
        <dbReference type="ARBA" id="ARBA00022695"/>
    </source>
</evidence>
<dbReference type="EMBL" id="KZ503140">
    <property type="protein sequence ID" value="PKU68071.1"/>
    <property type="molecule type" value="Genomic_DNA"/>
</dbReference>
<dbReference type="InterPro" id="IPR041373">
    <property type="entry name" value="RT_RNaseH"/>
</dbReference>
<sequence>MGSKTEPHSRTTNQHSEPVKTSQKVLNDSSYPARKCFKCHGFGHVAANCPNRRVVTLLEEEDLVVEECNEGEASYQANETSPTSTVIPADVGPLLVIRRVLNNQKDVLEQRHNLFRTRCTIQGKVCQVIVDGGSCENVASSILVDKLQLKTEEHPTPYQLSWIQKGSVVKVTKRCLITFSIRRYKDQVWCDIVPMDACHLLLGRPWQYDRQTTHDVILNLIEEFADVFPAEIPAGLPPKRTIQHEIELIPGSILPNRPSYRLRPDEHEQIQKQLEELLSKGFVRPSVSPCAVPSLLVPKKDGSYRLCIDSRAINKITIRYRFPLPRIDDLFDQLHGAKVFSKIDLRSGYHQIRLRAGDEWKTAFKIRDGLYEWTVIPFGLSNAPSTFMRLMNQVFQPFLGKFVVVYFDDILIYSSNLDDHIHHLRLVLQLLREQKLFAHPGKCCFLDSKMEFLGFVISAEGIEADPRKIEAIKNWPTPQTFTDIRRFHGLSSFYRRFIRNFSAIAAPLTELLKSEQFCWTKRAQSSFDQLKEIMTEAPVLALPDFGKVFEVECDASNVGIGAVLSQDKHPVAFFSEKLNETRQKYSTYDKEFYSIVRALHHWSHYLLAKEFILFTDHEALRFLNSQKKLRSRHAAWSEFLAAFNFVIKHKAGSLNQVADALSRCHLILHVMQTKVVGLELLKENYAEDEDFSNIWIKCQEQPYKLFHIKEGYLFFGACLCIPRGSLRQAIISECHDGGMMGHFGRDKTLAVIQAKFYWPMLSRDVLRYVKSCSICRMAKTQGSNAGLYTPLHVPLAPWEDVSLDFVVGLPRTQRNKDSVMVVVDRFSKMAHFVACNKTLDASHIAELYFREIVRLHGIPKTMTSDRDVKFMSYF</sequence>
<feature type="region of interest" description="Disordered" evidence="9">
    <location>
        <begin position="1"/>
        <end position="26"/>
    </location>
</feature>
<keyword evidence="8" id="KW-0863">Zinc-finger</keyword>
<dbReference type="GO" id="GO:0004519">
    <property type="term" value="F:endonuclease activity"/>
    <property type="evidence" value="ECO:0007669"/>
    <property type="project" value="UniProtKB-KW"/>
</dbReference>
<dbReference type="Gene3D" id="2.40.70.10">
    <property type="entry name" value="Acid Proteases"/>
    <property type="match status" value="1"/>
</dbReference>
<dbReference type="GO" id="GO:0015074">
    <property type="term" value="P:DNA integration"/>
    <property type="evidence" value="ECO:0007669"/>
    <property type="project" value="InterPro"/>
</dbReference>
<dbReference type="PROSITE" id="PS50878">
    <property type="entry name" value="RT_POL"/>
    <property type="match status" value="1"/>
</dbReference>
<evidence type="ECO:0000256" key="8">
    <source>
        <dbReference type="PROSITE-ProRule" id="PRU00047"/>
    </source>
</evidence>
<keyword evidence="6" id="KW-0378">Hydrolase</keyword>
<dbReference type="InterPro" id="IPR036397">
    <property type="entry name" value="RNaseH_sf"/>
</dbReference>
<dbReference type="InterPro" id="IPR041588">
    <property type="entry name" value="Integrase_H2C2"/>
</dbReference>